<dbReference type="GO" id="GO:0005886">
    <property type="term" value="C:plasma membrane"/>
    <property type="evidence" value="ECO:0007669"/>
    <property type="project" value="TreeGrafter"/>
</dbReference>
<dbReference type="PANTHER" id="PTHR43535">
    <property type="entry name" value="PHOSPHATIDATE CYTIDYLYLTRANSFERASE"/>
    <property type="match status" value="1"/>
</dbReference>
<evidence type="ECO:0000256" key="6">
    <source>
        <dbReference type="ARBA" id="ARBA00023136"/>
    </source>
</evidence>
<feature type="transmembrane region" description="Helical" evidence="8">
    <location>
        <begin position="6"/>
        <end position="31"/>
    </location>
</feature>
<evidence type="ECO:0000256" key="7">
    <source>
        <dbReference type="RuleBase" id="RU003938"/>
    </source>
</evidence>
<dbReference type="GO" id="GO:0004605">
    <property type="term" value="F:phosphatidate cytidylyltransferase activity"/>
    <property type="evidence" value="ECO:0007669"/>
    <property type="project" value="UniProtKB-EC"/>
</dbReference>
<comment type="pathway">
    <text evidence="7">Phospholipid metabolism; CDP-diacylglycerol biosynthesis; CDP-diacylglycerol from sn-glycerol 3-phosphate: step 3/3.</text>
</comment>
<dbReference type="Pfam" id="PF01148">
    <property type="entry name" value="CTP_transf_1"/>
    <property type="match status" value="1"/>
</dbReference>
<dbReference type="GO" id="GO:0016024">
    <property type="term" value="P:CDP-diacylglycerol biosynthetic process"/>
    <property type="evidence" value="ECO:0007669"/>
    <property type="project" value="UniProtKB-UniPathway"/>
</dbReference>
<sequence>MNHPLFGIPNIIFITFGGIYSLLCLGSLLIYRLKHRLAAHDYQELTKRINAWWVMVTIIFGAFLVPEGFTITAIGFLSFFAFKEFVSLIPTRRTDHRPIFWAYIAIPLQFYWIYIGWYGMFIIFIPLYMALFLPMRMVLIGNTKGFMTAASTINWLLLFTVFCLSHMAYFLKLPEHVNEHASNYGFILFLVLLAQFNDVMQFTWGKLLGKHPVLSTVSPKKTTEGFIGGLIITTLLAYLLAPFLTPLTVWESIGAGLMIATFGFIGDVSISAVKRDLNIKDSGALIPGHGGILDRVDSLIYTTPLFFHYVYYLHY</sequence>
<comment type="subcellular location">
    <subcellularLocation>
        <location evidence="1">Membrane</location>
        <topology evidence="1">Multi-pass membrane protein</topology>
    </subcellularLocation>
</comment>
<comment type="similarity">
    <text evidence="2 7">Belongs to the CDS family.</text>
</comment>
<feature type="transmembrane region" description="Helical" evidence="8">
    <location>
        <begin position="183"/>
        <end position="204"/>
    </location>
</feature>
<feature type="transmembrane region" description="Helical" evidence="8">
    <location>
        <begin position="145"/>
        <end position="171"/>
    </location>
</feature>
<feature type="transmembrane region" description="Helical" evidence="8">
    <location>
        <begin position="253"/>
        <end position="273"/>
    </location>
</feature>
<evidence type="ECO:0000313" key="10">
    <source>
        <dbReference type="Proteomes" id="UP000257039"/>
    </source>
</evidence>
<protein>
    <recommendedName>
        <fullName evidence="7">Phosphatidate cytidylyltransferase</fullName>
        <ecNumber evidence="7">2.7.7.41</ecNumber>
    </recommendedName>
</protein>
<keyword evidence="7 9" id="KW-0548">Nucleotidyltransferase</keyword>
<dbReference type="UniPathway" id="UPA00557">
    <property type="reaction ID" value="UER00614"/>
</dbReference>
<feature type="transmembrane region" description="Helical" evidence="8">
    <location>
        <begin position="100"/>
        <end position="133"/>
    </location>
</feature>
<organism evidence="9 10">
    <name type="scientific">Zooshikella ganghwensis</name>
    <dbReference type="NCBI Taxonomy" id="202772"/>
    <lineage>
        <taxon>Bacteria</taxon>
        <taxon>Pseudomonadati</taxon>
        <taxon>Pseudomonadota</taxon>
        <taxon>Gammaproteobacteria</taxon>
        <taxon>Oceanospirillales</taxon>
        <taxon>Zooshikellaceae</taxon>
        <taxon>Zooshikella</taxon>
    </lineage>
</organism>
<evidence type="ECO:0000256" key="5">
    <source>
        <dbReference type="ARBA" id="ARBA00022989"/>
    </source>
</evidence>
<evidence type="ECO:0000256" key="1">
    <source>
        <dbReference type="ARBA" id="ARBA00004141"/>
    </source>
</evidence>
<name>A0A4P9VQ49_9GAMM</name>
<dbReference type="PROSITE" id="PS01315">
    <property type="entry name" value="CDS"/>
    <property type="match status" value="1"/>
</dbReference>
<dbReference type="EMBL" id="NDXW01000001">
    <property type="protein sequence ID" value="RDH45623.1"/>
    <property type="molecule type" value="Genomic_DNA"/>
</dbReference>
<dbReference type="EC" id="2.7.7.41" evidence="7"/>
<feature type="transmembrane region" description="Helical" evidence="8">
    <location>
        <begin position="225"/>
        <end position="247"/>
    </location>
</feature>
<evidence type="ECO:0000256" key="3">
    <source>
        <dbReference type="ARBA" id="ARBA00022679"/>
    </source>
</evidence>
<reference evidence="9 10" key="1">
    <citation type="submission" date="2017-04" db="EMBL/GenBank/DDBJ databases">
        <title>Draft genome sequence of Zooshikella ganghwensis VG4 isolated from Red Sea sediments.</title>
        <authorList>
            <person name="Rehman Z."/>
            <person name="Alam I."/>
            <person name="Kamau A."/>
            <person name="Bajic V."/>
            <person name="Leiknes T."/>
        </authorList>
    </citation>
    <scope>NUCLEOTIDE SEQUENCE [LARGE SCALE GENOMIC DNA]</scope>
    <source>
        <strain evidence="9 10">VG4</strain>
    </source>
</reference>
<gene>
    <name evidence="9" type="ORF">B9G39_20405</name>
</gene>
<keyword evidence="4 7" id="KW-0812">Transmembrane</keyword>
<keyword evidence="6 8" id="KW-0472">Membrane</keyword>
<evidence type="ECO:0000313" key="9">
    <source>
        <dbReference type="EMBL" id="RDH45623.1"/>
    </source>
</evidence>
<dbReference type="AlphaFoldDB" id="A0A4P9VQ49"/>
<proteinExistence type="inferred from homology"/>
<dbReference type="GO" id="GO:0009273">
    <property type="term" value="P:peptidoglycan-based cell wall biogenesis"/>
    <property type="evidence" value="ECO:0007669"/>
    <property type="project" value="TreeGrafter"/>
</dbReference>
<keyword evidence="10" id="KW-1185">Reference proteome</keyword>
<evidence type="ECO:0000256" key="8">
    <source>
        <dbReference type="SAM" id="Phobius"/>
    </source>
</evidence>
<comment type="caution">
    <text evidence="9">The sequence shown here is derived from an EMBL/GenBank/DDBJ whole genome shotgun (WGS) entry which is preliminary data.</text>
</comment>
<dbReference type="RefSeq" id="WP_051311741.1">
    <property type="nucleotide sequence ID" value="NZ_JAEVHG010000010.1"/>
</dbReference>
<dbReference type="InterPro" id="IPR000374">
    <property type="entry name" value="PC_trans"/>
</dbReference>
<feature type="transmembrane region" description="Helical" evidence="8">
    <location>
        <begin position="52"/>
        <end position="80"/>
    </location>
</feature>
<dbReference type="Proteomes" id="UP000257039">
    <property type="component" value="Unassembled WGS sequence"/>
</dbReference>
<keyword evidence="5 8" id="KW-1133">Transmembrane helix</keyword>
<dbReference type="PANTHER" id="PTHR43535:SF1">
    <property type="entry name" value="PHOSPHATIDATE CYTIDYLYLTRANSFERASE"/>
    <property type="match status" value="1"/>
</dbReference>
<keyword evidence="3 7" id="KW-0808">Transferase</keyword>
<accession>A0A4P9VQ49</accession>
<comment type="catalytic activity">
    <reaction evidence="7">
        <text>a 1,2-diacyl-sn-glycero-3-phosphate + CTP + H(+) = a CDP-1,2-diacyl-sn-glycerol + diphosphate</text>
        <dbReference type="Rhea" id="RHEA:16229"/>
        <dbReference type="ChEBI" id="CHEBI:15378"/>
        <dbReference type="ChEBI" id="CHEBI:33019"/>
        <dbReference type="ChEBI" id="CHEBI:37563"/>
        <dbReference type="ChEBI" id="CHEBI:58332"/>
        <dbReference type="ChEBI" id="CHEBI:58608"/>
        <dbReference type="EC" id="2.7.7.41"/>
    </reaction>
</comment>
<evidence type="ECO:0000256" key="4">
    <source>
        <dbReference type="ARBA" id="ARBA00022692"/>
    </source>
</evidence>
<evidence type="ECO:0000256" key="2">
    <source>
        <dbReference type="ARBA" id="ARBA00010185"/>
    </source>
</evidence>